<feature type="transmembrane region" description="Helical" evidence="1">
    <location>
        <begin position="71"/>
        <end position="91"/>
    </location>
</feature>
<feature type="transmembrane region" description="Helical" evidence="1">
    <location>
        <begin position="127"/>
        <end position="151"/>
    </location>
</feature>
<evidence type="ECO:0000313" key="2">
    <source>
        <dbReference type="EMBL" id="KKN64309.1"/>
    </source>
</evidence>
<name>A0A0F9SBB4_9ZZZZ</name>
<feature type="transmembrane region" description="Helical" evidence="1">
    <location>
        <begin position="38"/>
        <end position="59"/>
    </location>
</feature>
<dbReference type="InterPro" id="IPR037997">
    <property type="entry name" value="Dgk1-like"/>
</dbReference>
<comment type="caution">
    <text evidence="2">The sequence shown here is derived from an EMBL/GenBank/DDBJ whole genome shotgun (WGS) entry which is preliminary data.</text>
</comment>
<feature type="transmembrane region" description="Helical" evidence="1">
    <location>
        <begin position="337"/>
        <end position="354"/>
    </location>
</feature>
<protein>
    <recommendedName>
        <fullName evidence="3">Phosphatidate cytidylyltransferase</fullName>
    </recommendedName>
</protein>
<dbReference type="EMBL" id="LAZR01000559">
    <property type="protein sequence ID" value="KKN64309.1"/>
    <property type="molecule type" value="Genomic_DNA"/>
</dbReference>
<dbReference type="GO" id="GO:0004143">
    <property type="term" value="F:ATP-dependent diacylglycerol kinase activity"/>
    <property type="evidence" value="ECO:0007669"/>
    <property type="project" value="InterPro"/>
</dbReference>
<proteinExistence type="predicted"/>
<dbReference type="AlphaFoldDB" id="A0A0F9SBB4"/>
<dbReference type="PANTHER" id="PTHR31303:SF1">
    <property type="entry name" value="CTP-DEPENDENT DIACYLGLYCEROL KINASE 1"/>
    <property type="match status" value="1"/>
</dbReference>
<evidence type="ECO:0008006" key="3">
    <source>
        <dbReference type="Google" id="ProtNLM"/>
    </source>
</evidence>
<feature type="transmembrane region" description="Helical" evidence="1">
    <location>
        <begin position="313"/>
        <end position="330"/>
    </location>
</feature>
<keyword evidence="1" id="KW-1133">Transmembrane helix</keyword>
<keyword evidence="1" id="KW-0472">Membrane</keyword>
<feature type="transmembrane region" description="Helical" evidence="1">
    <location>
        <begin position="6"/>
        <end position="26"/>
    </location>
</feature>
<keyword evidence="1" id="KW-0812">Transmembrane</keyword>
<feature type="transmembrane region" description="Helical" evidence="1">
    <location>
        <begin position="282"/>
        <end position="301"/>
    </location>
</feature>
<evidence type="ECO:0000256" key="1">
    <source>
        <dbReference type="SAM" id="Phobius"/>
    </source>
</evidence>
<feature type="transmembrane region" description="Helical" evidence="1">
    <location>
        <begin position="242"/>
        <end position="261"/>
    </location>
</feature>
<organism evidence="2">
    <name type="scientific">marine sediment metagenome</name>
    <dbReference type="NCBI Taxonomy" id="412755"/>
    <lineage>
        <taxon>unclassified sequences</taxon>
        <taxon>metagenomes</taxon>
        <taxon>ecological metagenomes</taxon>
    </lineage>
</organism>
<accession>A0A0F9SBB4</accession>
<feature type="transmembrane region" description="Helical" evidence="1">
    <location>
        <begin position="218"/>
        <end position="236"/>
    </location>
</feature>
<reference evidence="2" key="1">
    <citation type="journal article" date="2015" name="Nature">
        <title>Complex archaea that bridge the gap between prokaryotes and eukaryotes.</title>
        <authorList>
            <person name="Spang A."/>
            <person name="Saw J.H."/>
            <person name="Jorgensen S.L."/>
            <person name="Zaremba-Niedzwiedzka K."/>
            <person name="Martijn J."/>
            <person name="Lind A.E."/>
            <person name="van Eijk R."/>
            <person name="Schleper C."/>
            <person name="Guy L."/>
            <person name="Ettema T.J."/>
        </authorList>
    </citation>
    <scope>NUCLEOTIDE SEQUENCE</scope>
</reference>
<dbReference type="PANTHER" id="PTHR31303">
    <property type="entry name" value="CTP-DEPENDENT DIACYLGLYCEROL KINASE 1"/>
    <property type="match status" value="1"/>
</dbReference>
<sequence>MNILSLLIVSFLYVYAFLLFYTTFLSKKKGRKGAFINNLANTIVFVTSITINLILIHWINPLQPQFLAFPFDILFLGFIILYIPLFIILVIKEMRMIKGGKRPFEEYKTLKLDLPLKYDIYRKITHFIVIGIIFSYFTLGFLIQNFFIYLLDLLPNFVIIMFDTGDNIMNFTQNLVVFLVGISLIGLLTADFSRILIPKYFPLKGINQILKEKELHMRLGPHISMSIGCFSIILLFGLIQPIGPIVICTSMIMGVFGDTASNLIGRTKGKRKIRNTNKTYEGLLAGIIVALLSGFIVLYILQDFYKPKNFGSFFIPIIGALLIGLIDYLDLEIDDNLSNNFILSTLLFFTSILFF</sequence>
<feature type="transmembrane region" description="Helical" evidence="1">
    <location>
        <begin position="171"/>
        <end position="197"/>
    </location>
</feature>
<gene>
    <name evidence="2" type="ORF">LCGC14_0492720</name>
</gene>